<protein>
    <recommendedName>
        <fullName evidence="11">t-SNARE coiled-coil homology domain-containing protein</fullName>
    </recommendedName>
</protein>
<dbReference type="Proteomes" id="UP000000267">
    <property type="component" value="Unassembled WGS sequence"/>
</dbReference>
<sequence length="331" mass="38321">MSNLTPLFNKYVEVINESLDKSVNDGLTSNESSRNAMQLKLDDSFIKECCDLLKVSSELRKVLRVVEQEYRNESGMSENEKDDIDTELRLQLQKYVQKFKHLQDYEQKRQKLIEDEVLSSKNNMVYFLQGKNSDKVTLFHRSNNEFRSGILQSLNMWLNSVSNKLTSMQQERLDSQRKFDEPIFNSIPSELEIDSPVSVSVTQSQPLETTKDEVKHYEETISKLTQEQIQLLETEHEELLNHKNDQLKKVENINKTILEIATIQNELASHLQEQSQNINNILDNQDTIEVNIQEGNKQLTKAKRAAGRTAKMTTYMAILLGLFILLLDYVG</sequence>
<evidence type="ECO:0000259" key="11">
    <source>
        <dbReference type="PROSITE" id="PS50192"/>
    </source>
</evidence>
<dbReference type="SMART" id="SM00397">
    <property type="entry name" value="t_SNARE"/>
    <property type="match status" value="1"/>
</dbReference>
<feature type="domain" description="T-SNARE coiled-coil homology" evidence="11">
    <location>
        <begin position="240"/>
        <end position="302"/>
    </location>
</feature>
<evidence type="ECO:0000256" key="7">
    <source>
        <dbReference type="ARBA" id="ARBA00023054"/>
    </source>
</evidence>
<evidence type="ECO:0000256" key="10">
    <source>
        <dbReference type="SAM" id="Phobius"/>
    </source>
</evidence>
<dbReference type="PANTHER" id="PTHR15959:SF0">
    <property type="entry name" value="SYNTAXIN-18"/>
    <property type="match status" value="1"/>
</dbReference>
<keyword evidence="13" id="KW-1185">Reference proteome</keyword>
<keyword evidence="3" id="KW-0813">Transport</keyword>
<dbReference type="PhylomeDB" id="A7TDS9"/>
<proteinExistence type="inferred from homology"/>
<dbReference type="FunCoup" id="A7TDS9">
    <property type="interactions" value="309"/>
</dbReference>
<dbReference type="InParanoid" id="A7TDS9"/>
<dbReference type="STRING" id="436907.A7TDS9"/>
<evidence type="ECO:0000313" key="12">
    <source>
        <dbReference type="EMBL" id="EDO19549.1"/>
    </source>
</evidence>
<evidence type="ECO:0000256" key="2">
    <source>
        <dbReference type="ARBA" id="ARBA00009063"/>
    </source>
</evidence>
<feature type="coiled-coil region" evidence="9">
    <location>
        <begin position="207"/>
        <end position="249"/>
    </location>
</feature>
<evidence type="ECO:0000256" key="6">
    <source>
        <dbReference type="ARBA" id="ARBA00022989"/>
    </source>
</evidence>
<evidence type="ECO:0000313" key="13">
    <source>
        <dbReference type="Proteomes" id="UP000000267"/>
    </source>
</evidence>
<dbReference type="RefSeq" id="XP_001647407.1">
    <property type="nucleotide sequence ID" value="XM_001647357.1"/>
</dbReference>
<dbReference type="EMBL" id="DS480378">
    <property type="protein sequence ID" value="EDO19549.1"/>
    <property type="molecule type" value="Genomic_DNA"/>
</dbReference>
<dbReference type="GO" id="GO:0005783">
    <property type="term" value="C:endoplasmic reticulum"/>
    <property type="evidence" value="ECO:0007669"/>
    <property type="project" value="EnsemblFungi"/>
</dbReference>
<dbReference type="GeneID" id="5547906"/>
<dbReference type="InterPro" id="IPR019529">
    <property type="entry name" value="Syntaxin-18_N"/>
</dbReference>
<evidence type="ECO:0000256" key="4">
    <source>
        <dbReference type="ARBA" id="ARBA00022692"/>
    </source>
</evidence>
<accession>A7TDS9</accession>
<dbReference type="GO" id="GO:0031201">
    <property type="term" value="C:SNARE complex"/>
    <property type="evidence" value="ECO:0007669"/>
    <property type="project" value="EnsemblFungi"/>
</dbReference>
<organism evidence="13">
    <name type="scientific">Vanderwaltozyma polyspora (strain ATCC 22028 / DSM 70294 / BCRC 21397 / CBS 2163 / NBRC 10782 / NRRL Y-8283 / UCD 57-17)</name>
    <name type="common">Kluyveromyces polysporus</name>
    <dbReference type="NCBI Taxonomy" id="436907"/>
    <lineage>
        <taxon>Eukaryota</taxon>
        <taxon>Fungi</taxon>
        <taxon>Dikarya</taxon>
        <taxon>Ascomycota</taxon>
        <taxon>Saccharomycotina</taxon>
        <taxon>Saccharomycetes</taxon>
        <taxon>Saccharomycetales</taxon>
        <taxon>Saccharomycetaceae</taxon>
        <taxon>Vanderwaltozyma</taxon>
    </lineage>
</organism>
<dbReference type="eggNOG" id="KOG3894">
    <property type="taxonomic scope" value="Eukaryota"/>
</dbReference>
<feature type="transmembrane region" description="Helical" evidence="10">
    <location>
        <begin position="312"/>
        <end position="330"/>
    </location>
</feature>
<dbReference type="Gene3D" id="1.20.5.110">
    <property type="match status" value="1"/>
</dbReference>
<keyword evidence="4 10" id="KW-0812">Transmembrane</keyword>
<evidence type="ECO:0000256" key="9">
    <source>
        <dbReference type="SAM" id="Coils"/>
    </source>
</evidence>
<dbReference type="PANTHER" id="PTHR15959">
    <property type="entry name" value="SYNTAXIN-18"/>
    <property type="match status" value="1"/>
</dbReference>
<evidence type="ECO:0000256" key="8">
    <source>
        <dbReference type="ARBA" id="ARBA00023136"/>
    </source>
</evidence>
<dbReference type="SUPFAM" id="SSF58038">
    <property type="entry name" value="SNARE fusion complex"/>
    <property type="match status" value="1"/>
</dbReference>
<gene>
    <name evidence="12" type="ORF">Kpol_1018p81</name>
</gene>
<dbReference type="GO" id="GO:0006890">
    <property type="term" value="P:retrograde vesicle-mediated transport, Golgi to endoplasmic reticulum"/>
    <property type="evidence" value="ECO:0007669"/>
    <property type="project" value="EnsemblFungi"/>
</dbReference>
<comment type="subcellular location">
    <subcellularLocation>
        <location evidence="1">Membrane</location>
        <topology evidence="1">Single-pass type IV membrane protein</topology>
    </subcellularLocation>
</comment>
<keyword evidence="8 10" id="KW-0472">Membrane</keyword>
<evidence type="ECO:0000256" key="1">
    <source>
        <dbReference type="ARBA" id="ARBA00004211"/>
    </source>
</evidence>
<dbReference type="PROSITE" id="PS50192">
    <property type="entry name" value="T_SNARE"/>
    <property type="match status" value="1"/>
</dbReference>
<evidence type="ECO:0000256" key="3">
    <source>
        <dbReference type="ARBA" id="ARBA00022448"/>
    </source>
</evidence>
<reference evidence="12 13" key="1">
    <citation type="journal article" date="2007" name="Proc. Natl. Acad. Sci. U.S.A.">
        <title>Independent sorting-out of thousands of duplicated gene pairs in two yeast species descended from a whole-genome duplication.</title>
        <authorList>
            <person name="Scannell D.R."/>
            <person name="Frank A.C."/>
            <person name="Conant G.C."/>
            <person name="Byrne K.P."/>
            <person name="Woolfit M."/>
            <person name="Wolfe K.H."/>
        </authorList>
    </citation>
    <scope>NUCLEOTIDE SEQUENCE [LARGE SCALE GENOMIC DNA]</scope>
    <source>
        <strain evidence="13">ATCC 22028 / DSM 70294 / BCRC 21397 / CBS 2163 / NBRC 10782 / NRRL Y-8283 / UCD 57-17</strain>
    </source>
</reference>
<comment type="similarity">
    <text evidence="2">Belongs to the syntaxin family.</text>
</comment>
<keyword evidence="5" id="KW-0653">Protein transport</keyword>
<dbReference type="OMA" id="RLQFQQY"/>
<dbReference type="HOGENOM" id="CLU_069210_1_0_1"/>
<dbReference type="InterPro" id="IPR000727">
    <property type="entry name" value="T_SNARE_dom"/>
</dbReference>
<keyword evidence="6 10" id="KW-1133">Transmembrane helix</keyword>
<dbReference type="AlphaFoldDB" id="A7TDS9"/>
<evidence type="ECO:0000256" key="5">
    <source>
        <dbReference type="ARBA" id="ARBA00022927"/>
    </source>
</evidence>
<dbReference type="GO" id="GO:0016320">
    <property type="term" value="P:endoplasmic reticulum membrane fusion"/>
    <property type="evidence" value="ECO:0007669"/>
    <property type="project" value="EnsemblFungi"/>
</dbReference>
<keyword evidence="7 9" id="KW-0175">Coiled coil</keyword>
<dbReference type="Pfam" id="PF10496">
    <property type="entry name" value="Syntaxin-18_N"/>
    <property type="match status" value="1"/>
</dbReference>
<dbReference type="KEGG" id="vpo:Kpol_1018p81"/>
<dbReference type="OrthoDB" id="342981at2759"/>
<name>A7TDS9_VANPO</name>
<dbReference type="GO" id="GO:0015031">
    <property type="term" value="P:protein transport"/>
    <property type="evidence" value="ECO:0007669"/>
    <property type="project" value="UniProtKB-KW"/>
</dbReference>